<dbReference type="GO" id="GO:0016628">
    <property type="term" value="F:oxidoreductase activity, acting on the CH-CH group of donors, NAD or NADP as acceptor"/>
    <property type="evidence" value="ECO:0007669"/>
    <property type="project" value="InterPro"/>
</dbReference>
<feature type="transmembrane region" description="Helical" evidence="12">
    <location>
        <begin position="565"/>
        <end position="587"/>
    </location>
</feature>
<keyword evidence="3 12" id="KW-0812">Transmembrane</keyword>
<dbReference type="InterPro" id="IPR001171">
    <property type="entry name" value="ERG24_DHCR-like"/>
</dbReference>
<evidence type="ECO:0000256" key="7">
    <source>
        <dbReference type="ARBA" id="ARBA00022989"/>
    </source>
</evidence>
<dbReference type="InterPro" id="IPR013525">
    <property type="entry name" value="ABC2_TM"/>
</dbReference>
<evidence type="ECO:0000256" key="1">
    <source>
        <dbReference type="ARBA" id="ARBA00004141"/>
    </source>
</evidence>
<evidence type="ECO:0000256" key="8">
    <source>
        <dbReference type="ARBA" id="ARBA00023002"/>
    </source>
</evidence>
<evidence type="ECO:0000256" key="3">
    <source>
        <dbReference type="ARBA" id="ARBA00022692"/>
    </source>
</evidence>
<feature type="transmembrane region" description="Helical" evidence="12">
    <location>
        <begin position="1225"/>
        <end position="1244"/>
    </location>
</feature>
<dbReference type="Pfam" id="PF19055">
    <property type="entry name" value="ABC2_membrane_7"/>
    <property type="match status" value="2"/>
</dbReference>
<dbReference type="SUPFAM" id="SSF52540">
    <property type="entry name" value="P-loop containing nucleoside triphosphate hydrolases"/>
    <property type="match status" value="2"/>
</dbReference>
<keyword evidence="5" id="KW-0547">Nucleotide-binding</keyword>
<dbReference type="GO" id="GO:0016126">
    <property type="term" value="P:sterol biosynthetic process"/>
    <property type="evidence" value="ECO:0007669"/>
    <property type="project" value="InterPro"/>
</dbReference>
<dbReference type="EMBL" id="MKZY01000006">
    <property type="protein sequence ID" value="OOO07822.1"/>
    <property type="molecule type" value="Genomic_DNA"/>
</dbReference>
<dbReference type="GO" id="GO:0140359">
    <property type="term" value="F:ABC-type transporter activity"/>
    <property type="evidence" value="ECO:0007669"/>
    <property type="project" value="InterPro"/>
</dbReference>
<keyword evidence="4 11" id="KW-0479">Metal-binding</keyword>
<dbReference type="InterPro" id="IPR003439">
    <property type="entry name" value="ABC_transporter-like_ATP-bd"/>
</dbReference>
<keyword evidence="10 12" id="KW-0472">Membrane</keyword>
<evidence type="ECO:0000256" key="11">
    <source>
        <dbReference type="PIRSR" id="PIRSR602401-1"/>
    </source>
</evidence>
<dbReference type="InterPro" id="IPR027417">
    <property type="entry name" value="P-loop_NTPase"/>
</dbReference>
<feature type="transmembrane region" description="Helical" evidence="12">
    <location>
        <begin position="535"/>
        <end position="553"/>
    </location>
</feature>
<comment type="cofactor">
    <cofactor evidence="11">
        <name>heme</name>
        <dbReference type="ChEBI" id="CHEBI:30413"/>
    </cofactor>
</comment>
<dbReference type="PANTHER" id="PTHR48041">
    <property type="entry name" value="ABC TRANSPORTER G FAMILY MEMBER 28"/>
    <property type="match status" value="1"/>
</dbReference>
<dbReference type="InterPro" id="IPR001128">
    <property type="entry name" value="Cyt_P450"/>
</dbReference>
<dbReference type="PROSITE" id="PS00211">
    <property type="entry name" value="ABC_TRANSPORTER_1"/>
    <property type="match status" value="1"/>
</dbReference>
<dbReference type="VEuPathDB" id="FungiDB:AO090011000743"/>
<dbReference type="Pfam" id="PF00067">
    <property type="entry name" value="p450"/>
    <property type="match status" value="1"/>
</dbReference>
<feature type="binding site" description="axial binding residue" evidence="11">
    <location>
        <position position="1660"/>
    </location>
    <ligand>
        <name>heme</name>
        <dbReference type="ChEBI" id="CHEBI:30413"/>
    </ligand>
    <ligandPart>
        <name>Fe</name>
        <dbReference type="ChEBI" id="CHEBI:18248"/>
    </ligandPart>
</feature>
<dbReference type="PROSITE" id="PS50893">
    <property type="entry name" value="ABC_TRANSPORTER_2"/>
    <property type="match status" value="1"/>
</dbReference>
<accession>A0A1S9DFF5</accession>
<evidence type="ECO:0000313" key="15">
    <source>
        <dbReference type="Proteomes" id="UP000190312"/>
    </source>
</evidence>
<dbReference type="VEuPathDB" id="FungiDB:AO090010000691"/>
<feature type="transmembrane region" description="Helical" evidence="12">
    <location>
        <begin position="1294"/>
        <end position="1316"/>
    </location>
</feature>
<dbReference type="GO" id="GO:0016705">
    <property type="term" value="F:oxidoreductase activity, acting on paired donors, with incorporation or reduction of molecular oxygen"/>
    <property type="evidence" value="ECO:0007669"/>
    <property type="project" value="InterPro"/>
</dbReference>
<feature type="transmembrane region" description="Helical" evidence="12">
    <location>
        <begin position="1035"/>
        <end position="1057"/>
    </location>
</feature>
<dbReference type="InterPro" id="IPR017871">
    <property type="entry name" value="ABC_transporter-like_CS"/>
</dbReference>
<evidence type="ECO:0000256" key="5">
    <source>
        <dbReference type="ARBA" id="ARBA00022741"/>
    </source>
</evidence>
<dbReference type="GO" id="GO:0004497">
    <property type="term" value="F:monooxygenase activity"/>
    <property type="evidence" value="ECO:0007669"/>
    <property type="project" value="InterPro"/>
</dbReference>
<dbReference type="Pfam" id="PF00005">
    <property type="entry name" value="ABC_tran"/>
    <property type="match status" value="2"/>
</dbReference>
<dbReference type="SUPFAM" id="SSF48264">
    <property type="entry name" value="Cytochrome P450"/>
    <property type="match status" value="1"/>
</dbReference>
<dbReference type="InterPro" id="IPR003593">
    <property type="entry name" value="AAA+_ATPase"/>
</dbReference>
<dbReference type="InterPro" id="IPR043926">
    <property type="entry name" value="ABCG_dom"/>
</dbReference>
<keyword evidence="11" id="KW-0349">Heme</keyword>
<keyword evidence="7 12" id="KW-1133">Transmembrane helix</keyword>
<feature type="transmembrane region" description="Helical" evidence="12">
    <location>
        <begin position="980"/>
        <end position="999"/>
    </location>
</feature>
<dbReference type="InterPro" id="IPR017972">
    <property type="entry name" value="Cyt_P450_CS"/>
</dbReference>
<evidence type="ECO:0000256" key="4">
    <source>
        <dbReference type="ARBA" id="ARBA00022723"/>
    </source>
</evidence>
<keyword evidence="6" id="KW-0067">ATP-binding</keyword>
<dbReference type="GO" id="GO:0016887">
    <property type="term" value="F:ATP hydrolysis activity"/>
    <property type="evidence" value="ECO:0007669"/>
    <property type="project" value="InterPro"/>
</dbReference>
<dbReference type="GO" id="GO:0016020">
    <property type="term" value="C:membrane"/>
    <property type="evidence" value="ECO:0007669"/>
    <property type="project" value="UniProtKB-SubCell"/>
</dbReference>
<dbReference type="InterPro" id="IPR002401">
    <property type="entry name" value="Cyt_P450_E_grp-I"/>
</dbReference>
<feature type="domain" description="ABC transporter" evidence="13">
    <location>
        <begin position="151"/>
        <end position="387"/>
    </location>
</feature>
<sequence>MDLIFLYLYPLIFDYAYDGVRGSLESKLCLESPKSALCPIIRDSDLWHRQSIYRQSLSIGIVTWSFSVGFFLLFGTICYHQNFDKSLKKHPKYLKDQIRYELSDSLLSISKAVIPTVPILVAQVRGYAKLYDFGSGRVPWWYELAQFVFYVLFSDTWMYWMHRIFHTSYLFNLMHKKHHRDIQVDIPPAKLTVLLGGSGCGKTSLLNVLSGRTQNSHLKSTGFVTYNKNPNIGTFQSGYLSQQDILPTTLTVREILQYAAELSLSCADSQEVDRSVDNVLSSKNKGCSGGEKRRVSIAIQLLKQTSVLFCDEPTTGLDATTAFQVIQTLKQLADAGMTIVVSLHSPRSDAWRLFDNIILLSGGHLIYSGASNMVEEYFMSCGFELPPYVNPADFLLEITSIDPGSEMSRSDSIARLDCLKLCWKNHTMSTTANYPTAHWATCGHTGSKPKERSYRRRCKALIRRNMQQYMRDWKPLVGIWSREGSLWDATGLYGYLILIHEICRLVSEIHLFDHERRDGLISASTFLLGRRLSKLLIEDIPLPLLFTAIYYPMVGYRGSTSQICIFLLIMMLTHYLAVGVALFCVATTRSFHGAGLMGNLYFTLQTIASGYFIQINQTPGYARWLRWITHTFYTFGALATNEFIGVRGPEQGQLYDCPYSQTPTDPRSAVVLHIRQPKPRFIKKRNTSDAHVTTVGIQNYALETVTQQSSNSAKIRICGPISTDFQPGQLNVIMGASGCGKTSLLTSLAERIPSSNSSWTRTGTIVSFVGQDDDNLMPALTVGETLFFAARLTLPSSMSDDEKRERVSEVMVLILDEPTSGLDSFMALTVLKTLQSLAAEGRTIIFTIHQPTSSMWSLFSTCLLLSPDGFPLYSGKASQMCPYFNQAGFECPRVMNPADFFMDLAAFRGMHDDYETEKQRICSLQDYNSVQTRMGAIEQYAPLAFIGLLQNIATFPPEVDTFYREASEGLYGTEAFLAQYTILEILFEAFSAMVFALLLSYATQLAPNVNLSGLLFLSALCTINSGESISMLSYLIFPHLGLAVSFTASLLAIFTVLGGSMSLDPPTALQWFNYISPIKYAMTSVSIFTLKDTVFTCTEGQRDANGTCPIQTGEEVLQLYNLDQKNPWLEVLGSVVTMLCYRLLVLKPRTSRQASLAFIHLKSNKAPADFRRLGLFWYDFFGGVELHPRIGELWDWKHFLSSRTGGIITWTVIDLSFAASQYQTYGYLTNTMVVVVFLRGWVVVDYFINEEWFFHTLDGMYEGFGFYNIYGFSGMMPVFWTLQTQYLAKHPKEMSPLALACIIAMYTIGWCVRFTADYQKLRFRQTGGKYSIWGKNAKGIRASYQTTDGKVRESLLLSSGWWGLARHANYTGSSIYTWALCALCGYGGLFTCTEAIVLAFLQIHRCYRDEAKCAAKYGEHWDEYCRQVFRPLFGVFLGIPLKYHRRVLERRLQPVFKERLRLLLEKGDIPCADEIPQDIITWSTKVALDSNKGDAQNPEFLAHQFIESIFSTTEALIATATNFFSDILSSELDQVLADLREEARSVFSPGEMPCLYSLKKLYLADSAVRETLRRNPFSIYGLFHEVMPKEGVVTPSGHHLPQGTWISVPTWAIHHDERLYSEPDRYDPYRFMAGTDSKYKSMLTTITENFLGFSLGDHACPGRIYASYLLKSMIAYIMLKYEFRLFSTRPANRAVGVIYVPPVTAEFSFRRTGAAS</sequence>
<keyword evidence="9 11" id="KW-0408">Iron</keyword>
<evidence type="ECO:0000256" key="6">
    <source>
        <dbReference type="ARBA" id="ARBA00022840"/>
    </source>
</evidence>
<dbReference type="Gene3D" id="3.40.50.300">
    <property type="entry name" value="P-loop containing nucleotide triphosphate hydrolases"/>
    <property type="match status" value="3"/>
</dbReference>
<dbReference type="PANTHER" id="PTHR48041:SF119">
    <property type="entry name" value="ROA1P"/>
    <property type="match status" value="1"/>
</dbReference>
<feature type="transmembrane region" description="Helical" evidence="12">
    <location>
        <begin position="57"/>
        <end position="79"/>
    </location>
</feature>
<dbReference type="GO" id="GO:0020037">
    <property type="term" value="F:heme binding"/>
    <property type="evidence" value="ECO:0007669"/>
    <property type="project" value="InterPro"/>
</dbReference>
<dbReference type="InterPro" id="IPR036396">
    <property type="entry name" value="Cyt_P450_sf"/>
</dbReference>
<dbReference type="Gene3D" id="1.10.630.10">
    <property type="entry name" value="Cytochrome P450"/>
    <property type="match status" value="1"/>
</dbReference>
<evidence type="ECO:0000256" key="12">
    <source>
        <dbReference type="SAM" id="Phobius"/>
    </source>
</evidence>
<reference evidence="14 15" key="1">
    <citation type="submission" date="2016-10" db="EMBL/GenBank/DDBJ databases">
        <title>Genome sequencing of Aspergillus oryzae BCC7051.</title>
        <authorList>
            <person name="Thammarongtham C."/>
            <person name="Vorapreeda T."/>
            <person name="Nookaew I."/>
            <person name="Srisuk T."/>
            <person name="Land M."/>
            <person name="Jeennor S."/>
            <person name="Laoteng K."/>
        </authorList>
    </citation>
    <scope>NUCLEOTIDE SEQUENCE [LARGE SCALE GENOMIC DNA]</scope>
    <source>
        <strain evidence="14 15">BCC7051</strain>
    </source>
</reference>
<feature type="transmembrane region" description="Helical" evidence="12">
    <location>
        <begin position="1005"/>
        <end position="1023"/>
    </location>
</feature>
<gene>
    <name evidence="14" type="ORF">OAory_01043220</name>
</gene>
<organism evidence="14 15">
    <name type="scientific">Aspergillus oryzae</name>
    <name type="common">Yellow koji mold</name>
    <dbReference type="NCBI Taxonomy" id="5062"/>
    <lineage>
        <taxon>Eukaryota</taxon>
        <taxon>Fungi</taxon>
        <taxon>Dikarya</taxon>
        <taxon>Ascomycota</taxon>
        <taxon>Pezizomycotina</taxon>
        <taxon>Eurotiomycetes</taxon>
        <taxon>Eurotiomycetidae</taxon>
        <taxon>Eurotiales</taxon>
        <taxon>Aspergillaceae</taxon>
        <taxon>Aspergillus</taxon>
        <taxon>Aspergillus subgen. Circumdati</taxon>
    </lineage>
</organism>
<dbReference type="Pfam" id="PF01061">
    <property type="entry name" value="ABC2_membrane"/>
    <property type="match status" value="2"/>
</dbReference>
<evidence type="ECO:0000313" key="14">
    <source>
        <dbReference type="EMBL" id="OOO07822.1"/>
    </source>
</evidence>
<dbReference type="OrthoDB" id="66620at2759"/>
<dbReference type="CDD" id="cd11041">
    <property type="entry name" value="CYP503A1-like"/>
    <property type="match status" value="1"/>
</dbReference>
<dbReference type="InterPro" id="IPR050352">
    <property type="entry name" value="ABCG_transporters"/>
</dbReference>
<dbReference type="PRINTS" id="PR00463">
    <property type="entry name" value="EP450I"/>
</dbReference>
<proteinExistence type="predicted"/>
<feature type="transmembrane region" description="Helical" evidence="12">
    <location>
        <begin position="1264"/>
        <end position="1282"/>
    </location>
</feature>
<comment type="subcellular location">
    <subcellularLocation>
        <location evidence="1">Membrane</location>
        <topology evidence="1">Multi-pass membrane protein</topology>
    </subcellularLocation>
</comment>
<dbReference type="Pfam" id="PF01222">
    <property type="entry name" value="ERG4_ERG24"/>
    <property type="match status" value="1"/>
</dbReference>
<dbReference type="SMART" id="SM00382">
    <property type="entry name" value="AAA"/>
    <property type="match status" value="2"/>
</dbReference>
<keyword evidence="8" id="KW-0560">Oxidoreductase</keyword>
<comment type="caution">
    <text evidence="14">The sequence shown here is derived from an EMBL/GenBank/DDBJ whole genome shotgun (WGS) entry which is preliminary data.</text>
</comment>
<dbReference type="PROSITE" id="PS00086">
    <property type="entry name" value="CYTOCHROME_P450"/>
    <property type="match status" value="1"/>
</dbReference>
<evidence type="ECO:0000256" key="2">
    <source>
        <dbReference type="ARBA" id="ARBA00022448"/>
    </source>
</evidence>
<dbReference type="VEuPathDB" id="FungiDB:AO090010000690"/>
<name>A0A1S9DFF5_ASPOZ</name>
<feature type="transmembrane region" description="Helical" evidence="12">
    <location>
        <begin position="140"/>
        <end position="160"/>
    </location>
</feature>
<evidence type="ECO:0000256" key="9">
    <source>
        <dbReference type="ARBA" id="ARBA00023004"/>
    </source>
</evidence>
<dbReference type="Proteomes" id="UP000190312">
    <property type="component" value="Unassembled WGS sequence"/>
</dbReference>
<evidence type="ECO:0000256" key="10">
    <source>
        <dbReference type="ARBA" id="ARBA00023136"/>
    </source>
</evidence>
<dbReference type="GO" id="GO:0005506">
    <property type="term" value="F:iron ion binding"/>
    <property type="evidence" value="ECO:0007669"/>
    <property type="project" value="InterPro"/>
</dbReference>
<dbReference type="GO" id="GO:0005524">
    <property type="term" value="F:ATP binding"/>
    <property type="evidence" value="ECO:0007669"/>
    <property type="project" value="UniProtKB-KW"/>
</dbReference>
<keyword evidence="2" id="KW-0813">Transport</keyword>
<evidence type="ECO:0000259" key="13">
    <source>
        <dbReference type="PROSITE" id="PS50893"/>
    </source>
</evidence>
<protein>
    <submittedName>
        <fullName evidence="14">ERG4/ERG24 ergosterol biosynthesis protein</fullName>
    </submittedName>
</protein>